<keyword evidence="6" id="KW-0378">Hydrolase</keyword>
<reference evidence="9 10" key="1">
    <citation type="submission" date="2017-12" db="EMBL/GenBank/DDBJ databases">
        <title>Hemimetabolous genomes reveal molecular basis of termite eusociality.</title>
        <authorList>
            <person name="Harrison M.C."/>
            <person name="Jongepier E."/>
            <person name="Robertson H.M."/>
            <person name="Arning N."/>
            <person name="Bitard-Feildel T."/>
            <person name="Chao H."/>
            <person name="Childers C.P."/>
            <person name="Dinh H."/>
            <person name="Doddapaneni H."/>
            <person name="Dugan S."/>
            <person name="Gowin J."/>
            <person name="Greiner C."/>
            <person name="Han Y."/>
            <person name="Hu H."/>
            <person name="Hughes D.S.T."/>
            <person name="Huylmans A.-K."/>
            <person name="Kemena C."/>
            <person name="Kremer L.P.M."/>
            <person name="Lee S.L."/>
            <person name="Lopez-Ezquerra A."/>
            <person name="Mallet L."/>
            <person name="Monroy-Kuhn J.M."/>
            <person name="Moser A."/>
            <person name="Murali S.C."/>
            <person name="Muzny D.M."/>
            <person name="Otani S."/>
            <person name="Piulachs M.-D."/>
            <person name="Poelchau M."/>
            <person name="Qu J."/>
            <person name="Schaub F."/>
            <person name="Wada-Katsumata A."/>
            <person name="Worley K.C."/>
            <person name="Xie Q."/>
            <person name="Ylla G."/>
            <person name="Poulsen M."/>
            <person name="Gibbs R.A."/>
            <person name="Schal C."/>
            <person name="Richards S."/>
            <person name="Belles X."/>
            <person name="Korb J."/>
            <person name="Bornberg-Bauer E."/>
        </authorList>
    </citation>
    <scope>NUCLEOTIDE SEQUENCE [LARGE SCALE GENOMIC DNA]</scope>
    <source>
        <tissue evidence="9">Whole body</tissue>
    </source>
</reference>
<evidence type="ECO:0000313" key="9">
    <source>
        <dbReference type="EMBL" id="PNF15713.1"/>
    </source>
</evidence>
<dbReference type="PANTHER" id="PTHR22930">
    <property type="match status" value="1"/>
</dbReference>
<sequence>MACVLLTRKKRRRKLGTKQWLERRNRFTHIDLLQELKCFPKDWSNYLRMDESTYLELLSIVSPYIKKEDTNMRKAITPNERLTATLRYLATGRILEDLKVSTRISPQVLGRVIPETCKAICKVLRNAFCHLVTSQEEWKKVAKEFEDRWQFPNCIGAMDGKHVAITPPPGAGSFFFNYKNFHSQVLFRVANANYELLYFSFGSNGRFNYRLSRARRRIESVFGIIVERFAVLQKPISIIDLTSVRHIVMACCALHNFLRIKIPNRYTPLECLDDEDFETGNVTPGYRCSQFMDLERRQGFSYPGCETCKRVVFAVFQQRGKSSMAR</sequence>
<evidence type="ECO:0000259" key="8">
    <source>
        <dbReference type="Pfam" id="PF13359"/>
    </source>
</evidence>
<evidence type="ECO:0000256" key="6">
    <source>
        <dbReference type="ARBA" id="ARBA00022801"/>
    </source>
</evidence>
<proteinExistence type="inferred from homology"/>
<dbReference type="STRING" id="105785.A0A2J7PHA5"/>
<dbReference type="GO" id="GO:0016787">
    <property type="term" value="F:hydrolase activity"/>
    <property type="evidence" value="ECO:0007669"/>
    <property type="project" value="UniProtKB-KW"/>
</dbReference>
<evidence type="ECO:0000256" key="2">
    <source>
        <dbReference type="ARBA" id="ARBA00004123"/>
    </source>
</evidence>
<dbReference type="OrthoDB" id="2668416at2759"/>
<comment type="similarity">
    <text evidence="3">Belongs to the HARBI1 family.</text>
</comment>
<organism evidence="9 10">
    <name type="scientific">Cryptotermes secundus</name>
    <dbReference type="NCBI Taxonomy" id="105785"/>
    <lineage>
        <taxon>Eukaryota</taxon>
        <taxon>Metazoa</taxon>
        <taxon>Ecdysozoa</taxon>
        <taxon>Arthropoda</taxon>
        <taxon>Hexapoda</taxon>
        <taxon>Insecta</taxon>
        <taxon>Pterygota</taxon>
        <taxon>Neoptera</taxon>
        <taxon>Polyneoptera</taxon>
        <taxon>Dictyoptera</taxon>
        <taxon>Blattodea</taxon>
        <taxon>Blattoidea</taxon>
        <taxon>Termitoidae</taxon>
        <taxon>Kalotermitidae</taxon>
        <taxon>Cryptotermitinae</taxon>
        <taxon>Cryptotermes</taxon>
    </lineage>
</organism>
<accession>A0A2J7PHA5</accession>
<dbReference type="GO" id="GO:0046872">
    <property type="term" value="F:metal ion binding"/>
    <property type="evidence" value="ECO:0007669"/>
    <property type="project" value="UniProtKB-KW"/>
</dbReference>
<dbReference type="AlphaFoldDB" id="A0A2J7PHA5"/>
<comment type="subcellular location">
    <subcellularLocation>
        <location evidence="2">Nucleus</location>
    </subcellularLocation>
</comment>
<dbReference type="InterPro" id="IPR045249">
    <property type="entry name" value="HARBI1-like"/>
</dbReference>
<name>A0A2J7PHA5_9NEOP</name>
<protein>
    <recommendedName>
        <fullName evidence="8">DDE Tnp4 domain-containing protein</fullName>
    </recommendedName>
</protein>
<keyword evidence="10" id="KW-1185">Reference proteome</keyword>
<dbReference type="EMBL" id="NEVH01025142">
    <property type="protein sequence ID" value="PNF15713.1"/>
    <property type="molecule type" value="Genomic_DNA"/>
</dbReference>
<dbReference type="InterPro" id="IPR027806">
    <property type="entry name" value="HARBI1_dom"/>
</dbReference>
<evidence type="ECO:0000256" key="4">
    <source>
        <dbReference type="ARBA" id="ARBA00022722"/>
    </source>
</evidence>
<comment type="cofactor">
    <cofactor evidence="1">
        <name>a divalent metal cation</name>
        <dbReference type="ChEBI" id="CHEBI:60240"/>
    </cofactor>
</comment>
<evidence type="ECO:0000256" key="3">
    <source>
        <dbReference type="ARBA" id="ARBA00006958"/>
    </source>
</evidence>
<evidence type="ECO:0000313" key="10">
    <source>
        <dbReference type="Proteomes" id="UP000235965"/>
    </source>
</evidence>
<dbReference type="InParanoid" id="A0A2J7PHA5"/>
<dbReference type="GO" id="GO:0004518">
    <property type="term" value="F:nuclease activity"/>
    <property type="evidence" value="ECO:0007669"/>
    <property type="project" value="UniProtKB-KW"/>
</dbReference>
<keyword evidence="7" id="KW-0539">Nucleus</keyword>
<dbReference type="GO" id="GO:0005634">
    <property type="term" value="C:nucleus"/>
    <property type="evidence" value="ECO:0007669"/>
    <property type="project" value="UniProtKB-SubCell"/>
</dbReference>
<evidence type="ECO:0000256" key="1">
    <source>
        <dbReference type="ARBA" id="ARBA00001968"/>
    </source>
</evidence>
<feature type="domain" description="DDE Tnp4" evidence="8">
    <location>
        <begin position="206"/>
        <end position="256"/>
    </location>
</feature>
<keyword evidence="5" id="KW-0479">Metal-binding</keyword>
<evidence type="ECO:0000256" key="5">
    <source>
        <dbReference type="ARBA" id="ARBA00022723"/>
    </source>
</evidence>
<gene>
    <name evidence="9" type="ORF">B7P43_G12458</name>
</gene>
<comment type="caution">
    <text evidence="9">The sequence shown here is derived from an EMBL/GenBank/DDBJ whole genome shotgun (WGS) entry which is preliminary data.</text>
</comment>
<dbReference type="Pfam" id="PF13359">
    <property type="entry name" value="DDE_Tnp_4"/>
    <property type="match status" value="1"/>
</dbReference>
<evidence type="ECO:0000256" key="7">
    <source>
        <dbReference type="ARBA" id="ARBA00023242"/>
    </source>
</evidence>
<dbReference type="PANTHER" id="PTHR22930:SF284">
    <property type="entry name" value="DDE TNP4 DOMAIN-CONTAINING PROTEIN"/>
    <property type="match status" value="1"/>
</dbReference>
<keyword evidence="4" id="KW-0540">Nuclease</keyword>
<dbReference type="Proteomes" id="UP000235965">
    <property type="component" value="Unassembled WGS sequence"/>
</dbReference>